<dbReference type="SUPFAM" id="SSF52540">
    <property type="entry name" value="P-loop containing nucleoside triphosphate hydrolases"/>
    <property type="match status" value="1"/>
</dbReference>
<dbReference type="InterPro" id="IPR013525">
    <property type="entry name" value="ABC2_TM"/>
</dbReference>
<evidence type="ECO:0000256" key="1">
    <source>
        <dbReference type="ARBA" id="ARBA00004141"/>
    </source>
</evidence>
<feature type="transmembrane region" description="Helical" evidence="9">
    <location>
        <begin position="501"/>
        <end position="525"/>
    </location>
</feature>
<evidence type="ECO:0000256" key="4">
    <source>
        <dbReference type="ARBA" id="ARBA00022692"/>
    </source>
</evidence>
<dbReference type="GO" id="GO:0016887">
    <property type="term" value="F:ATP hydrolysis activity"/>
    <property type="evidence" value="ECO:0007669"/>
    <property type="project" value="InterPro"/>
</dbReference>
<comment type="similarity">
    <text evidence="2">Belongs to the ABC transporter superfamily. ABCG family. Eye pigment precursor importer (TC 3.A.1.204) subfamily.</text>
</comment>
<dbReference type="Proteomes" id="UP001515500">
    <property type="component" value="Chromosome 4"/>
</dbReference>
<feature type="transmembrane region" description="Helical" evidence="9">
    <location>
        <begin position="537"/>
        <end position="560"/>
    </location>
</feature>
<keyword evidence="8 9" id="KW-0472">Membrane</keyword>
<dbReference type="PROSITE" id="PS50893">
    <property type="entry name" value="ABC_TRANSPORTER_2"/>
    <property type="match status" value="1"/>
</dbReference>
<dbReference type="GO" id="GO:0005524">
    <property type="term" value="F:ATP binding"/>
    <property type="evidence" value="ECO:0007669"/>
    <property type="project" value="UniProtKB-KW"/>
</dbReference>
<organism evidence="11 12">
    <name type="scientific">Dioscorea cayennensis subsp. rotundata</name>
    <name type="common">White Guinea yam</name>
    <name type="synonym">Dioscorea rotundata</name>
    <dbReference type="NCBI Taxonomy" id="55577"/>
    <lineage>
        <taxon>Eukaryota</taxon>
        <taxon>Viridiplantae</taxon>
        <taxon>Streptophyta</taxon>
        <taxon>Embryophyta</taxon>
        <taxon>Tracheophyta</taxon>
        <taxon>Spermatophyta</taxon>
        <taxon>Magnoliopsida</taxon>
        <taxon>Liliopsida</taxon>
        <taxon>Dioscoreales</taxon>
        <taxon>Dioscoreaceae</taxon>
        <taxon>Dioscorea</taxon>
    </lineage>
</organism>
<evidence type="ECO:0000256" key="9">
    <source>
        <dbReference type="SAM" id="Phobius"/>
    </source>
</evidence>
<sequence length="633" mass="69607">MTSLGEEGEHGGNGDSTPCLPITLKFKDISVHVKRGAGGGGGGGGGSGGFRRLLGQKPARNVEQEERTILNGITGMVSPGEMMAILGPSGSGKSTLLSVLAGRLHGRHGGTVLVNGKEMTKSVTRRTGFVTQDDVLYPHLTVRETLVFCALLRLPRTVARAEKVRAAEAVMVELGLDKCADTVIGNAFVRGVSGGERKRVSIGHEMLTRPSMLLLDEPTSGLDATAAYRLVAMLGGLARRGRTVAASVHQPSSRVFQLFDNVLLLSEGSCLYFGRAKDAVGYFESIGYAPKFLVNPADFMLDLANGIAQVDYQGDAEKSNVKQALVSSYNRIVAPNVRKLIEDEEHGHAVHTVNQRGMEKEFKNYASIGWFSQFMILLHRSLKERRYESFNSLRVFQVLAAALLAGSMWWRSNIHNVHDRLGLLFFMSIFWGVFPSFNAVFVFPQDRAIFMKERRSGMYTLSPYFMARLAGDLPMELLLPTVFTIVAYWMTGLRPDLEAFVLTLIVILGYVLVAQGLGLALGAIIMDAKQASTMITVIMLAFLLTGGFYVLNVPFCMAWLKYVSYTFYCYRLLVGVQYSGMETEHLDQIHKGRGSVEQELEGPVSESICIIVMVSMFIGYRLMAYAALRRVKV</sequence>
<evidence type="ECO:0000256" key="7">
    <source>
        <dbReference type="ARBA" id="ARBA00022989"/>
    </source>
</evidence>
<dbReference type="SMART" id="SM00382">
    <property type="entry name" value="AAA"/>
    <property type="match status" value="1"/>
</dbReference>
<dbReference type="PANTHER" id="PTHR48041:SF56">
    <property type="entry name" value="ABC TRANSPORTER G FAMILY MEMBER 25"/>
    <property type="match status" value="1"/>
</dbReference>
<dbReference type="InterPro" id="IPR050352">
    <property type="entry name" value="ABCG_transporters"/>
</dbReference>
<protein>
    <submittedName>
        <fullName evidence="12">ABC transporter G family member 25</fullName>
    </submittedName>
</protein>
<dbReference type="AlphaFoldDB" id="A0AB40B2J7"/>
<proteinExistence type="inferred from homology"/>
<dbReference type="GO" id="GO:0140359">
    <property type="term" value="F:ABC-type transporter activity"/>
    <property type="evidence" value="ECO:0007669"/>
    <property type="project" value="InterPro"/>
</dbReference>
<gene>
    <name evidence="12" type="primary">LOC120258002</name>
</gene>
<evidence type="ECO:0000256" key="6">
    <source>
        <dbReference type="ARBA" id="ARBA00022840"/>
    </source>
</evidence>
<keyword evidence="11" id="KW-1185">Reference proteome</keyword>
<dbReference type="Gene3D" id="3.40.50.300">
    <property type="entry name" value="P-loop containing nucleotide triphosphate hydrolases"/>
    <property type="match status" value="1"/>
</dbReference>
<keyword evidence="4 9" id="KW-0812">Transmembrane</keyword>
<feature type="transmembrane region" description="Helical" evidence="9">
    <location>
        <begin position="604"/>
        <end position="628"/>
    </location>
</feature>
<evidence type="ECO:0000313" key="11">
    <source>
        <dbReference type="Proteomes" id="UP001515500"/>
    </source>
</evidence>
<evidence type="ECO:0000313" key="12">
    <source>
        <dbReference type="RefSeq" id="XP_039121269.1"/>
    </source>
</evidence>
<evidence type="ECO:0000256" key="5">
    <source>
        <dbReference type="ARBA" id="ARBA00022741"/>
    </source>
</evidence>
<evidence type="ECO:0000256" key="8">
    <source>
        <dbReference type="ARBA" id="ARBA00023136"/>
    </source>
</evidence>
<evidence type="ECO:0000256" key="2">
    <source>
        <dbReference type="ARBA" id="ARBA00005814"/>
    </source>
</evidence>
<keyword evidence="7 9" id="KW-1133">Transmembrane helix</keyword>
<feature type="domain" description="ABC transporter" evidence="10">
    <location>
        <begin position="24"/>
        <end position="292"/>
    </location>
</feature>
<keyword evidence="3" id="KW-0813">Transport</keyword>
<dbReference type="Pfam" id="PF19055">
    <property type="entry name" value="ABC2_membrane_7"/>
    <property type="match status" value="1"/>
</dbReference>
<dbReference type="InterPro" id="IPR003439">
    <property type="entry name" value="ABC_transporter-like_ATP-bd"/>
</dbReference>
<dbReference type="Pfam" id="PF01061">
    <property type="entry name" value="ABC2_membrane"/>
    <property type="match status" value="1"/>
</dbReference>
<dbReference type="InterPro" id="IPR043926">
    <property type="entry name" value="ABCG_dom"/>
</dbReference>
<feature type="transmembrane region" description="Helical" evidence="9">
    <location>
        <begin position="391"/>
        <end position="410"/>
    </location>
</feature>
<dbReference type="RefSeq" id="XP_039121269.1">
    <property type="nucleotide sequence ID" value="XM_039265335.1"/>
</dbReference>
<keyword evidence="6" id="KW-0067">ATP-binding</keyword>
<feature type="transmembrane region" description="Helical" evidence="9">
    <location>
        <begin position="422"/>
        <end position="444"/>
    </location>
</feature>
<dbReference type="GO" id="GO:0005886">
    <property type="term" value="C:plasma membrane"/>
    <property type="evidence" value="ECO:0007669"/>
    <property type="project" value="TreeGrafter"/>
</dbReference>
<reference evidence="12" key="1">
    <citation type="submission" date="2025-08" db="UniProtKB">
        <authorList>
            <consortium name="RefSeq"/>
        </authorList>
    </citation>
    <scope>IDENTIFICATION</scope>
</reference>
<feature type="transmembrane region" description="Helical" evidence="9">
    <location>
        <begin position="465"/>
        <end position="489"/>
    </location>
</feature>
<name>A0AB40B2J7_DIOCR</name>
<evidence type="ECO:0000259" key="10">
    <source>
        <dbReference type="PROSITE" id="PS50893"/>
    </source>
</evidence>
<comment type="subcellular location">
    <subcellularLocation>
        <location evidence="1">Membrane</location>
        <topology evidence="1">Multi-pass membrane protein</topology>
    </subcellularLocation>
</comment>
<dbReference type="Pfam" id="PF00005">
    <property type="entry name" value="ABC_tran"/>
    <property type="match status" value="1"/>
</dbReference>
<dbReference type="FunFam" id="3.40.50.300:FF:000337">
    <property type="entry name" value="ABC transporter G family member 22"/>
    <property type="match status" value="1"/>
</dbReference>
<dbReference type="InterPro" id="IPR003593">
    <property type="entry name" value="AAA+_ATPase"/>
</dbReference>
<evidence type="ECO:0000256" key="3">
    <source>
        <dbReference type="ARBA" id="ARBA00022448"/>
    </source>
</evidence>
<keyword evidence="5" id="KW-0547">Nucleotide-binding</keyword>
<dbReference type="GeneID" id="120258002"/>
<dbReference type="InterPro" id="IPR027417">
    <property type="entry name" value="P-loop_NTPase"/>
</dbReference>
<accession>A0AB40B2J7</accession>
<dbReference type="PANTHER" id="PTHR48041">
    <property type="entry name" value="ABC TRANSPORTER G FAMILY MEMBER 28"/>
    <property type="match status" value="1"/>
</dbReference>